<feature type="transmembrane region" description="Helical" evidence="4">
    <location>
        <begin position="225"/>
        <end position="244"/>
    </location>
</feature>
<feature type="domain" description="Major facilitator superfamily (MFS) profile" evidence="5">
    <location>
        <begin position="23"/>
        <end position="405"/>
    </location>
</feature>
<keyword evidence="7" id="KW-1185">Reference proteome</keyword>
<dbReference type="InterPro" id="IPR036259">
    <property type="entry name" value="MFS_trans_sf"/>
</dbReference>
<dbReference type="PROSITE" id="PS50850">
    <property type="entry name" value="MFS"/>
    <property type="match status" value="1"/>
</dbReference>
<evidence type="ECO:0000256" key="4">
    <source>
        <dbReference type="SAM" id="Phobius"/>
    </source>
</evidence>
<evidence type="ECO:0000256" key="3">
    <source>
        <dbReference type="ARBA" id="ARBA00023136"/>
    </source>
</evidence>
<dbReference type="PANTHER" id="PTHR43129">
    <property type="entry name" value="FOSMIDOMYCIN RESISTANCE PROTEIN"/>
    <property type="match status" value="1"/>
</dbReference>
<dbReference type="InterPro" id="IPR020846">
    <property type="entry name" value="MFS_dom"/>
</dbReference>
<dbReference type="EMBL" id="FOQD01000001">
    <property type="protein sequence ID" value="SFH53371.1"/>
    <property type="molecule type" value="Genomic_DNA"/>
</dbReference>
<dbReference type="Pfam" id="PF07690">
    <property type="entry name" value="MFS_1"/>
    <property type="match status" value="2"/>
</dbReference>
<feature type="transmembrane region" description="Helical" evidence="4">
    <location>
        <begin position="176"/>
        <end position="195"/>
    </location>
</feature>
<dbReference type="GO" id="GO:0022857">
    <property type="term" value="F:transmembrane transporter activity"/>
    <property type="evidence" value="ECO:0007669"/>
    <property type="project" value="InterPro"/>
</dbReference>
<keyword evidence="1 4" id="KW-0812">Transmembrane</keyword>
<evidence type="ECO:0000256" key="2">
    <source>
        <dbReference type="ARBA" id="ARBA00022989"/>
    </source>
</evidence>
<dbReference type="Proteomes" id="UP000199518">
    <property type="component" value="Unassembled WGS sequence"/>
</dbReference>
<dbReference type="PANTHER" id="PTHR43129:SF1">
    <property type="entry name" value="FOSMIDOMYCIN RESISTANCE PROTEIN"/>
    <property type="match status" value="1"/>
</dbReference>
<dbReference type="SUPFAM" id="SSF103473">
    <property type="entry name" value="MFS general substrate transporter"/>
    <property type="match status" value="1"/>
</dbReference>
<feature type="transmembrane region" description="Helical" evidence="4">
    <location>
        <begin position="53"/>
        <end position="73"/>
    </location>
</feature>
<dbReference type="STRING" id="1576369.SAMN05421753_10152"/>
<keyword evidence="3 4" id="KW-0472">Membrane</keyword>
<evidence type="ECO:0000256" key="1">
    <source>
        <dbReference type="ARBA" id="ARBA00022692"/>
    </source>
</evidence>
<feature type="transmembrane region" description="Helical" evidence="4">
    <location>
        <begin position="352"/>
        <end position="375"/>
    </location>
</feature>
<dbReference type="RefSeq" id="WP_092046731.1">
    <property type="nucleotide sequence ID" value="NZ_FOQD01000001.1"/>
</dbReference>
<feature type="transmembrane region" description="Helical" evidence="4">
    <location>
        <begin position="110"/>
        <end position="127"/>
    </location>
</feature>
<name>A0A1I3AVK2_9PLAN</name>
<dbReference type="AlphaFoldDB" id="A0A1I3AVK2"/>
<reference evidence="7" key="1">
    <citation type="submission" date="2016-10" db="EMBL/GenBank/DDBJ databases">
        <authorList>
            <person name="Varghese N."/>
            <person name="Submissions S."/>
        </authorList>
    </citation>
    <scope>NUCLEOTIDE SEQUENCE [LARGE SCALE GENOMIC DNA]</scope>
    <source>
        <strain evidence="7">DSM 26348</strain>
    </source>
</reference>
<dbReference type="Gene3D" id="1.20.1250.20">
    <property type="entry name" value="MFS general substrate transporter like domains"/>
    <property type="match status" value="2"/>
</dbReference>
<gene>
    <name evidence="6" type="ORF">SAMN05421753_10152</name>
</gene>
<feature type="transmembrane region" description="Helical" evidence="4">
    <location>
        <begin position="319"/>
        <end position="340"/>
    </location>
</feature>
<dbReference type="CDD" id="cd17478">
    <property type="entry name" value="MFS_FsR"/>
    <property type="match status" value="1"/>
</dbReference>
<feature type="transmembrane region" description="Helical" evidence="4">
    <location>
        <begin position="294"/>
        <end position="313"/>
    </location>
</feature>
<dbReference type="OrthoDB" id="9770492at2"/>
<keyword evidence="2 4" id="KW-1133">Transmembrane helix</keyword>
<evidence type="ECO:0000259" key="5">
    <source>
        <dbReference type="PROSITE" id="PS50850"/>
    </source>
</evidence>
<feature type="transmembrane region" description="Helical" evidence="4">
    <location>
        <begin position="148"/>
        <end position="170"/>
    </location>
</feature>
<accession>A0A1I3AVK2</accession>
<organism evidence="6 7">
    <name type="scientific">Planctomicrobium piriforme</name>
    <dbReference type="NCBI Taxonomy" id="1576369"/>
    <lineage>
        <taxon>Bacteria</taxon>
        <taxon>Pseudomonadati</taxon>
        <taxon>Planctomycetota</taxon>
        <taxon>Planctomycetia</taxon>
        <taxon>Planctomycetales</taxon>
        <taxon>Planctomycetaceae</taxon>
        <taxon>Planctomicrobium</taxon>
    </lineage>
</organism>
<feature type="transmembrane region" description="Helical" evidence="4">
    <location>
        <begin position="381"/>
        <end position="399"/>
    </location>
</feature>
<dbReference type="InterPro" id="IPR011701">
    <property type="entry name" value="MFS"/>
</dbReference>
<feature type="transmembrane region" description="Helical" evidence="4">
    <location>
        <begin position="12"/>
        <end position="33"/>
    </location>
</feature>
<proteinExistence type="predicted"/>
<dbReference type="GO" id="GO:0005886">
    <property type="term" value="C:plasma membrane"/>
    <property type="evidence" value="ECO:0007669"/>
    <property type="project" value="TreeGrafter"/>
</dbReference>
<feature type="transmembrane region" description="Helical" evidence="4">
    <location>
        <begin position="264"/>
        <end position="282"/>
    </location>
</feature>
<sequence>MNQNLEARLPRAASSPELATLGVLYALSLSHFLNDTIQAVLPAIYPLLKETHGLTFTQIGLITLTFQLTASLLQPLVGLYTDRRPLPYSLVSGMGATLIGLLLLSQATTLVSILFAAGLVGLGSSVFHPEASRLAQLASGGRHGFAQALFQVGGNLGSSCGPLLAAWVVMPIGQPAIAWFAVIALIAMFVLQRLGSWYSQQLQLRMNAPRRAAARPRHRLSTRQVTAAIVVLIVLIVSKYFYLVSLTNYYTFFLIDKFQVSVQTSQLCLFAFLFAVAAGTIAGGPLGDRFGRKVVIWASIFGVAPFSLALPHANLPTTIVLSMFAGLILASAFSAILVFAQDLMPGRVGMVAGLFFGFAFGVSGIASAVLGVWADQIGLEAVFRFCAYLPLLGLLAVFLPDVDRIDPLLETEHARGNSEPQIQ</sequence>
<evidence type="ECO:0000313" key="7">
    <source>
        <dbReference type="Proteomes" id="UP000199518"/>
    </source>
</evidence>
<protein>
    <submittedName>
        <fullName evidence="6">MFS transporter, FSR family, fosmidomycin resistance protein</fullName>
    </submittedName>
</protein>
<evidence type="ECO:0000313" key="6">
    <source>
        <dbReference type="EMBL" id="SFH53371.1"/>
    </source>
</evidence>
<feature type="transmembrane region" description="Helical" evidence="4">
    <location>
        <begin position="85"/>
        <end position="104"/>
    </location>
</feature>